<dbReference type="SUPFAM" id="SSF47336">
    <property type="entry name" value="ACP-like"/>
    <property type="match status" value="2"/>
</dbReference>
<dbReference type="Proteomes" id="UP000029868">
    <property type="component" value="Unassembled WGS sequence"/>
</dbReference>
<dbReference type="Pfam" id="PF00501">
    <property type="entry name" value="AMP-binding"/>
    <property type="match status" value="2"/>
</dbReference>
<dbReference type="InterPro" id="IPR000873">
    <property type="entry name" value="AMP-dep_synth/lig_dom"/>
</dbReference>
<dbReference type="Gene3D" id="3.40.50.980">
    <property type="match status" value="4"/>
</dbReference>
<dbReference type="Gene3D" id="3.30.300.30">
    <property type="match status" value="2"/>
</dbReference>
<dbReference type="InterPro" id="IPR041464">
    <property type="entry name" value="TubC_N"/>
</dbReference>
<dbReference type="Gene3D" id="3.30.559.30">
    <property type="entry name" value="Nonribosomal peptide synthetase, condensation domain"/>
    <property type="match status" value="2"/>
</dbReference>
<organism evidence="6 7">
    <name type="scientific">Colwellia psychrerythraea</name>
    <name type="common">Vibrio psychroerythus</name>
    <dbReference type="NCBI Taxonomy" id="28229"/>
    <lineage>
        <taxon>Bacteria</taxon>
        <taxon>Pseudomonadati</taxon>
        <taxon>Pseudomonadota</taxon>
        <taxon>Gammaproteobacteria</taxon>
        <taxon>Alteromonadales</taxon>
        <taxon>Colwelliaceae</taxon>
        <taxon>Colwellia</taxon>
    </lineage>
</organism>
<accession>A0A099K9P3</accession>
<dbReference type="FunFam" id="3.30.300.30:FF:000010">
    <property type="entry name" value="Enterobactin synthetase component F"/>
    <property type="match status" value="1"/>
</dbReference>
<dbReference type="FunFam" id="3.40.50.980:FF:000001">
    <property type="entry name" value="Non-ribosomal peptide synthetase"/>
    <property type="match status" value="2"/>
</dbReference>
<dbReference type="PANTHER" id="PTHR45527:SF1">
    <property type="entry name" value="FATTY ACID SYNTHASE"/>
    <property type="match status" value="1"/>
</dbReference>
<dbReference type="Gene3D" id="1.10.10.1830">
    <property type="entry name" value="Non-ribosomal peptide synthase, adenylation domain"/>
    <property type="match status" value="1"/>
</dbReference>
<evidence type="ECO:0000256" key="2">
    <source>
        <dbReference type="ARBA" id="ARBA00006432"/>
    </source>
</evidence>
<dbReference type="FunFam" id="3.40.50.12780:FF:000012">
    <property type="entry name" value="Non-ribosomal peptide synthetase"/>
    <property type="match status" value="1"/>
</dbReference>
<dbReference type="InterPro" id="IPR044894">
    <property type="entry name" value="TubC_N_sf"/>
</dbReference>
<reference evidence="6 7" key="1">
    <citation type="submission" date="2014-08" db="EMBL/GenBank/DDBJ databases">
        <title>Genomic and Phenotypic Diversity of Colwellia psychrerythraea strains from Disparate Marine Basins.</title>
        <authorList>
            <person name="Techtmann S.M."/>
            <person name="Stelling S.C."/>
            <person name="Utturkar S.M."/>
            <person name="Alshibli N."/>
            <person name="Harris A."/>
            <person name="Brown S.D."/>
            <person name="Hazen T.C."/>
        </authorList>
    </citation>
    <scope>NUCLEOTIDE SEQUENCE [LARGE SCALE GENOMIC DNA]</scope>
    <source>
        <strain evidence="6 7">GAB14E</strain>
    </source>
</reference>
<evidence type="ECO:0000313" key="6">
    <source>
        <dbReference type="EMBL" id="KGJ86782.1"/>
    </source>
</evidence>
<dbReference type="SUPFAM" id="SSF56801">
    <property type="entry name" value="Acetyl-CoA synthetase-like"/>
    <property type="match status" value="2"/>
</dbReference>
<dbReference type="FunFam" id="3.30.300.30:FF:000015">
    <property type="entry name" value="Nonribosomal peptide synthase SidD"/>
    <property type="match status" value="1"/>
</dbReference>
<comment type="similarity">
    <text evidence="2">Belongs to the ATP-dependent AMP-binding enzyme family.</text>
</comment>
<evidence type="ECO:0000256" key="4">
    <source>
        <dbReference type="ARBA" id="ARBA00022553"/>
    </source>
</evidence>
<dbReference type="PANTHER" id="PTHR45527">
    <property type="entry name" value="NONRIBOSOMAL PEPTIDE SYNTHETASE"/>
    <property type="match status" value="1"/>
</dbReference>
<feature type="domain" description="Carrier" evidence="5">
    <location>
        <begin position="2165"/>
        <end position="2239"/>
    </location>
</feature>
<dbReference type="GO" id="GO:0031177">
    <property type="term" value="F:phosphopantetheine binding"/>
    <property type="evidence" value="ECO:0007669"/>
    <property type="project" value="TreeGrafter"/>
</dbReference>
<dbReference type="InterPro" id="IPR036736">
    <property type="entry name" value="ACP-like_sf"/>
</dbReference>
<protein>
    <submittedName>
        <fullName evidence="6">Amino acid adenylation domain protein</fullName>
        <ecNumber evidence="6">5.1.1.3</ecNumber>
    </submittedName>
</protein>
<dbReference type="PATRIC" id="fig|28229.3.peg.4590"/>
<dbReference type="OrthoDB" id="9757559at2"/>
<dbReference type="Gene3D" id="3.30.559.10">
    <property type="entry name" value="Chloramphenicol acetyltransferase-like domain"/>
    <property type="match status" value="2"/>
</dbReference>
<evidence type="ECO:0000259" key="5">
    <source>
        <dbReference type="PROSITE" id="PS50075"/>
    </source>
</evidence>
<dbReference type="PROSITE" id="PS00455">
    <property type="entry name" value="AMP_BINDING"/>
    <property type="match status" value="2"/>
</dbReference>
<dbReference type="PROSITE" id="PS50075">
    <property type="entry name" value="CARRIER"/>
    <property type="match status" value="2"/>
</dbReference>
<dbReference type="RefSeq" id="WP_052094130.1">
    <property type="nucleotide sequence ID" value="NZ_JQEC01000074.1"/>
</dbReference>
<dbReference type="Pfam" id="PF18563">
    <property type="entry name" value="TubC_N"/>
    <property type="match status" value="1"/>
</dbReference>
<dbReference type="EMBL" id="JQEC01000074">
    <property type="protein sequence ID" value="KGJ86782.1"/>
    <property type="molecule type" value="Genomic_DNA"/>
</dbReference>
<dbReference type="Pfam" id="PF13193">
    <property type="entry name" value="AMP-binding_C"/>
    <property type="match status" value="2"/>
</dbReference>
<dbReference type="Gene3D" id="2.30.38.10">
    <property type="entry name" value="Luciferase, Domain 3"/>
    <property type="match status" value="2"/>
</dbReference>
<keyword evidence="6" id="KW-0413">Isomerase</keyword>
<comment type="cofactor">
    <cofactor evidence="1">
        <name>pantetheine 4'-phosphate</name>
        <dbReference type="ChEBI" id="CHEBI:47942"/>
    </cofactor>
</comment>
<dbReference type="InterPro" id="IPR025110">
    <property type="entry name" value="AMP-bd_C"/>
</dbReference>
<dbReference type="CDD" id="cd19544">
    <property type="entry name" value="E-C_NRPS"/>
    <property type="match status" value="1"/>
</dbReference>
<dbReference type="InterPro" id="IPR006162">
    <property type="entry name" value="Ppantetheine_attach_site"/>
</dbReference>
<dbReference type="InterPro" id="IPR045851">
    <property type="entry name" value="AMP-bd_C_sf"/>
</dbReference>
<gene>
    <name evidence="6" type="ORF">GAB14E_4609</name>
</gene>
<dbReference type="GO" id="GO:0005737">
    <property type="term" value="C:cytoplasm"/>
    <property type="evidence" value="ECO:0007669"/>
    <property type="project" value="TreeGrafter"/>
</dbReference>
<dbReference type="EC" id="5.1.1.3" evidence="6"/>
<dbReference type="InterPro" id="IPR010071">
    <property type="entry name" value="AA_adenyl_dom"/>
</dbReference>
<dbReference type="NCBIfam" id="TIGR01733">
    <property type="entry name" value="AA-adenyl-dom"/>
    <property type="match status" value="2"/>
</dbReference>
<dbReference type="GO" id="GO:0008881">
    <property type="term" value="F:glutamate racemase activity"/>
    <property type="evidence" value="ECO:0007669"/>
    <property type="project" value="UniProtKB-EC"/>
</dbReference>
<evidence type="ECO:0000256" key="3">
    <source>
        <dbReference type="ARBA" id="ARBA00022450"/>
    </source>
</evidence>
<keyword evidence="4" id="KW-0597">Phosphoprotein</keyword>
<dbReference type="GO" id="GO:0044550">
    <property type="term" value="P:secondary metabolite biosynthetic process"/>
    <property type="evidence" value="ECO:0007669"/>
    <property type="project" value="UniProtKB-ARBA"/>
</dbReference>
<name>A0A099K9P3_COLPS</name>
<dbReference type="FunFam" id="1.10.1200.10:FF:000005">
    <property type="entry name" value="Nonribosomal peptide synthetase 1"/>
    <property type="match status" value="1"/>
</dbReference>
<dbReference type="PROSITE" id="PS00012">
    <property type="entry name" value="PHOSPHOPANTETHEINE"/>
    <property type="match status" value="1"/>
</dbReference>
<comment type="caution">
    <text evidence="6">The sequence shown here is derived from an EMBL/GenBank/DDBJ whole genome shotgun (WGS) entry which is preliminary data.</text>
</comment>
<dbReference type="Pfam" id="PF00550">
    <property type="entry name" value="PP-binding"/>
    <property type="match status" value="2"/>
</dbReference>
<dbReference type="GO" id="GO:0043041">
    <property type="term" value="P:amino acid activation for nonribosomal peptide biosynthetic process"/>
    <property type="evidence" value="ECO:0007669"/>
    <property type="project" value="TreeGrafter"/>
</dbReference>
<sequence length="2388" mass="267682">MALIAEQIIKKSQETGVYLFIEKGALGFKQTKGARFDADLKRDIQKHKAEIIDFLSLHTKTVHRKEITKIDQDTSLIPMSFAQQRLWLLDKIDGGSCHYHMPAALTLSGELNLDALEFTFNKIIQRHESLRTVFREDDDGQAVQVILQEVIFTLPLTDLSNLQGEVQTRALTKAIEQDAVAPFDLSRSLMLRASVLKLGETVHVLLFNMHHIASDGWSMGILLNEFSSLYTAFSQGQPDPLTPLDIQYADYAHWQRNWLQDEVLDEQLGYWKKQLAGLPAVHSLPLGKIRPAVQNFNGQIVSSHIQRSSYDTLYRFCQVNGATLFMGLQAAFAVLLARYSNETDIVMGTSIANREQPEVAGLIGFFVNNLVLRNDLSANPSFRGLLNQSKAMLLDAYAHQQIPFELIVETLQPARSLNHSPLFQVMLVLQNNEEGTLELPGLTLLSSGERSRVAKYDLTLNVTENEYGLQLDWEYDSDLFERSTIALMAGSFERLLITLLQTPDKSVFEVGVLSEAQIHHLVHELNDTQADYPKDKCIHEFFEQQAELNPNNIAVVFEDKQLTYKQLNEKSNQLAHYLKIQHDIKPDTLVGLCVERSLEMVIGIIAILKAGGAYVPLDPSYPQDRISYMLEDAQLELVLSQVQVQKVLSGFNGAVVMLDGLGDTDENHVDSQSHFCSRYGKNNLTVANSGLTSSHLAYVIYTSGSTGQPKGVMIEHQAFVNFALSDQRHLCYDSNSKILNPLSISFDAGNGYLLGGLLSGSCVYIGHEIKRGGAYLFDIIEKNKITHAVFPYSVLDKSSIKVTNSLKYLISGGGNINSEVISLLEEVNLINCYGPTEATVTSTFAEMSVSKLVTIGRPIDNCEAYLFSSVQQLLPLGVVGELYIGGAGLARGYLNRPELTAECFISNPFYDKNKANSAPRLYRTGDLVRYLADGNLEFIGRADDQVKIRGFRIELGEVEAQLTQLDSVDSALVMAKELAGSQQLVGYVKPQNAIAEQDVANYITAAKASLGQQLPEYMVPNIIMLVEQWPLTPNGKIDKKSLPTPDGSCMQGEYLPPETKAEKSLVVIWADLLDLNADTISITANFFELGGHSLLIIQLVARIKKLGLSIDVPSVYKSANLQVLASILVNADTDAIDFVVPENLIPENCDYITPEMLPLVDLMQSELDDIFAKVPGGASNIQDIYPLAELQKGILYIHNVTEQRDPYVILSYYELSNEQSLEHFISCLNFTIERYDVLRTAVLWRNRETALQVVYKEAQLPIEYLNFDNADNVREAFFSYADNGAHRIELETAPLIQLQVVKDEQSGQYLALLKKHHLLIDNVSIEIIMSEVALFQRGMADSLPVPVLYREFIARTLHNHATLDIEGFFTQQLGDVEEATLPFGLSDVTGDGSDIVELHVDVGEEVSTRIRKIMRQEKQSPASFFHTAWSMVLSVCCGHDDVVFGTVLSGRMNGDENSENALGMMINTLPLRVTLNDLDAKLVVQQVHDGLLSLIPYEQASLAQAQRCSGLGGSVPLFSANLNYRHNKVETFKAEINEVDNEIQTYETAYITLGSQERTNYPFNLSVNDNGKSQDFSFDFQIDKSVEVQRIADYMQTAVMSLLEALEQDDKTPVKQISVLPNTEIKHLVHELNETCSDYPKDKCIHELFEQKVEENPDNIALVFKEQQLTYKQLNDKSNQLAHYLLDNHDIKPDTLVGLCVERSLEMVVGILAILKAGGAYVPLDPEYPEDRLKYMIEDAELKTVLTQSSLSECKAVSKEQALYIDELLVSEQINEYSAANISKTQYGLQANHLAYVIYTSGSTGQPKGVMVEHEQLNNLLNGIKSQSGCDKQDQLLAVTSLCFDIHTLEIFLPITNGATLIIAPKRAVTTPENLQNLIEKHHVTIMQATPSTWKILVENNWQPEHKIKVLCGGEVLTEQLKNALLKRHNIELWNMYGPTETCVWSATAQMSLARTVDIGAPVGNTSFYLLDDKLKLVPHGLPGELHIGGVGLARGYLNRADLTAEKFIENPFYDKDNCNSSERLYKTGDFVQRLPDGKLKFLSRIDHQVKIRGFRIELGEIEHVLSTHFTVKDVVVLGRENNNGDKHLSAYIVPTKALDLESEDVKLLRYELKSALKQVLPEYMIPLEFILLDKFPLTNNGKFDRKSLLAADFSQEQTFYVKPSADSEKQKQLCDIWQNILGVKRVGITDDFFELGGDSIIALRLINVMEQHGLSISIGQLWTHRTIEALCDSTVFDLIDENEHDLPITMLDKGQCLIEHFEIDTPFNETYLRYAINKLLSNELLNYKVIENNGEHVLVAANRSRKEKNSIWQILDETVTDVDNFIEKQSRRLNDKIMALNGDLIGLAYLNHNDRQICIIATHSSLIDENNWHSLLANFKNDLIKKD</sequence>
<dbReference type="Pfam" id="PF00668">
    <property type="entry name" value="Condensation"/>
    <property type="match status" value="2"/>
</dbReference>
<dbReference type="NCBIfam" id="NF003417">
    <property type="entry name" value="PRK04813.1"/>
    <property type="match status" value="2"/>
</dbReference>
<evidence type="ECO:0000256" key="1">
    <source>
        <dbReference type="ARBA" id="ARBA00001957"/>
    </source>
</evidence>
<dbReference type="SUPFAM" id="SSF52777">
    <property type="entry name" value="CoA-dependent acyltransferases"/>
    <property type="match status" value="4"/>
</dbReference>
<keyword evidence="3" id="KW-0596">Phosphopantetheine</keyword>
<dbReference type="CDD" id="cd19531">
    <property type="entry name" value="LCL_NRPS-like"/>
    <property type="match status" value="1"/>
</dbReference>
<feature type="domain" description="Carrier" evidence="5">
    <location>
        <begin position="1056"/>
        <end position="1132"/>
    </location>
</feature>
<dbReference type="CDD" id="cd05930">
    <property type="entry name" value="A_NRPS"/>
    <property type="match status" value="2"/>
</dbReference>
<proteinExistence type="inferred from homology"/>
<evidence type="ECO:0000313" key="7">
    <source>
        <dbReference type="Proteomes" id="UP000029868"/>
    </source>
</evidence>
<dbReference type="InterPro" id="IPR001242">
    <property type="entry name" value="Condensation_dom"/>
</dbReference>
<dbReference type="FunFam" id="3.30.559.10:FF:000012">
    <property type="entry name" value="Non-ribosomal peptide synthetase"/>
    <property type="match status" value="1"/>
</dbReference>
<dbReference type="InterPro" id="IPR009081">
    <property type="entry name" value="PP-bd_ACP"/>
</dbReference>
<dbReference type="InterPro" id="IPR023213">
    <property type="entry name" value="CAT-like_dom_sf"/>
</dbReference>
<dbReference type="InterPro" id="IPR020845">
    <property type="entry name" value="AMP-binding_CS"/>
</dbReference>
<dbReference type="Gene3D" id="1.10.1200.10">
    <property type="entry name" value="ACP-like"/>
    <property type="match status" value="2"/>
</dbReference>